<evidence type="ECO:0000256" key="6">
    <source>
        <dbReference type="ARBA" id="ARBA00047334"/>
    </source>
</evidence>
<dbReference type="GO" id="GO:0009228">
    <property type="term" value="P:thiamine biosynthetic process"/>
    <property type="evidence" value="ECO:0007669"/>
    <property type="project" value="UniProtKB-KW"/>
</dbReference>
<dbReference type="Proteomes" id="UP000050416">
    <property type="component" value="Unassembled WGS sequence"/>
</dbReference>
<comment type="pathway">
    <text evidence="1 9 11">Cofactor biosynthesis; thiamine diphosphate biosynthesis; thiamine phosphate from 4-amino-2-methyl-5-diphosphomethylpyrimidine and 4-methyl-5-(2-phosphoethyl)-thiazole: step 1/1.</text>
</comment>
<dbReference type="PANTHER" id="PTHR20857">
    <property type="entry name" value="THIAMINE-PHOSPHATE PYROPHOSPHORYLASE"/>
    <property type="match status" value="1"/>
</dbReference>
<evidence type="ECO:0000256" key="2">
    <source>
        <dbReference type="ARBA" id="ARBA00022679"/>
    </source>
</evidence>
<dbReference type="EC" id="2.5.1.3" evidence="9"/>
<reference evidence="13 14" key="1">
    <citation type="submission" date="2015-09" db="EMBL/GenBank/DDBJ databases">
        <title>Identification and resolution of microdiversity through metagenomic sequencing of parallel consortia.</title>
        <authorList>
            <person name="Nelson W.C."/>
            <person name="Romine M.F."/>
            <person name="Lindemann S.R."/>
        </authorList>
    </citation>
    <scope>NUCLEOTIDE SEQUENCE [LARGE SCALE GENOMIC DNA]</scope>
    <source>
        <strain evidence="13">HL-55</strain>
    </source>
</reference>
<evidence type="ECO:0000256" key="5">
    <source>
        <dbReference type="ARBA" id="ARBA00022977"/>
    </source>
</evidence>
<comment type="caution">
    <text evidence="9">Lacks conserved residue(s) required for the propagation of feature annotation.</text>
</comment>
<sequence>MGTIDRALSPGLYAITDNLLTPPDRLITSVEAALRGGAVLVQYRDKTSTAIERLRQATDLNYLCLDAGVPLLINDDPELARRVGAAGVHLGQDDAALEIARDLLGPDAIIGITCHHRLDLAETAKAGGANYLAFGRFYTSTTKPGAPSADLSVLTEAKSLALPVTAIGGITTDNAEPLIRAGADLIAVVGGLFGGTPEQIEHNARRFTRLFASHHPLSQFSTNRS</sequence>
<comment type="function">
    <text evidence="9">Condenses 4-methyl-5-(beta-hydroxyethyl)thiazole monophosphate (THZ-P) and 2-methyl-4-amino-5-hydroxymethyl pyrimidine pyrophosphate (HMP-PP) to form thiamine monophosphate (TMP).</text>
</comment>
<dbReference type="GO" id="GO:0000287">
    <property type="term" value="F:magnesium ion binding"/>
    <property type="evidence" value="ECO:0007669"/>
    <property type="project" value="UniProtKB-UniRule"/>
</dbReference>
<evidence type="ECO:0000256" key="10">
    <source>
        <dbReference type="RuleBase" id="RU003826"/>
    </source>
</evidence>
<feature type="binding site" evidence="9">
    <location>
        <position position="74"/>
    </location>
    <ligand>
        <name>4-amino-2-methyl-5-(diphosphooxymethyl)pyrimidine</name>
        <dbReference type="ChEBI" id="CHEBI:57841"/>
    </ligand>
</feature>
<gene>
    <name evidence="9 13" type="primary">thiE</name>
    <name evidence="13" type="ORF">HLUCCX14_14525</name>
</gene>
<name>A0A0P8CVK0_9GAMM</name>
<feature type="binding site" evidence="9">
    <location>
        <position position="143"/>
    </location>
    <ligand>
        <name>4-amino-2-methyl-5-(diphosphooxymethyl)pyrimidine</name>
        <dbReference type="ChEBI" id="CHEBI:57841"/>
    </ligand>
</feature>
<evidence type="ECO:0000256" key="9">
    <source>
        <dbReference type="HAMAP-Rule" id="MF_00097"/>
    </source>
</evidence>
<keyword evidence="5 9" id="KW-0784">Thiamine biosynthesis</keyword>
<feature type="binding site" evidence="9">
    <location>
        <position position="169"/>
    </location>
    <ligand>
        <name>2-[(2R,5Z)-2-carboxy-4-methylthiazol-5(2H)-ylidene]ethyl phosphate</name>
        <dbReference type="ChEBI" id="CHEBI:62899"/>
    </ligand>
</feature>
<evidence type="ECO:0000256" key="1">
    <source>
        <dbReference type="ARBA" id="ARBA00005165"/>
    </source>
</evidence>
<keyword evidence="2 9" id="KW-0808">Transferase</keyword>
<evidence type="ECO:0000256" key="3">
    <source>
        <dbReference type="ARBA" id="ARBA00022723"/>
    </source>
</evidence>
<protein>
    <recommendedName>
        <fullName evidence="9">Thiamine-phosphate synthase</fullName>
        <shortName evidence="9">TP synthase</shortName>
        <shortName evidence="9">TPS</shortName>
        <ecNumber evidence="9">2.5.1.3</ecNumber>
    </recommendedName>
    <alternativeName>
        <fullName evidence="9">Thiamine-phosphate pyrophosphorylase</fullName>
        <shortName evidence="9">TMP pyrophosphorylase</shortName>
        <shortName evidence="9">TMP-PPase</shortName>
    </alternativeName>
</protein>
<dbReference type="InterPro" id="IPR034291">
    <property type="entry name" value="TMP_synthase"/>
</dbReference>
<dbReference type="InterPro" id="IPR013785">
    <property type="entry name" value="Aldolase_TIM"/>
</dbReference>
<dbReference type="InterPro" id="IPR022998">
    <property type="entry name" value="ThiamineP_synth_TenI"/>
</dbReference>
<dbReference type="InterPro" id="IPR036206">
    <property type="entry name" value="ThiamineP_synth_sf"/>
</dbReference>
<comment type="cofactor">
    <cofactor evidence="9">
        <name>Mg(2+)</name>
        <dbReference type="ChEBI" id="CHEBI:18420"/>
    </cofactor>
    <text evidence="9">Binds 1 Mg(2+) ion per subunit.</text>
</comment>
<dbReference type="UniPathway" id="UPA00060">
    <property type="reaction ID" value="UER00141"/>
</dbReference>
<feature type="binding site" evidence="9">
    <location>
        <begin position="140"/>
        <end position="142"/>
    </location>
    <ligand>
        <name>2-[(2R,5Z)-2-carboxy-4-methylthiazol-5(2H)-ylidene]ethyl phosphate</name>
        <dbReference type="ChEBI" id="CHEBI:62899"/>
    </ligand>
</feature>
<dbReference type="GO" id="GO:0009229">
    <property type="term" value="P:thiamine diphosphate biosynthetic process"/>
    <property type="evidence" value="ECO:0007669"/>
    <property type="project" value="UniProtKB-UniRule"/>
</dbReference>
<comment type="catalytic activity">
    <reaction evidence="6 9 10">
        <text>4-methyl-5-(2-phosphooxyethyl)-thiazole + 4-amino-2-methyl-5-(diphosphooxymethyl)pyrimidine + H(+) = thiamine phosphate + diphosphate</text>
        <dbReference type="Rhea" id="RHEA:22328"/>
        <dbReference type="ChEBI" id="CHEBI:15378"/>
        <dbReference type="ChEBI" id="CHEBI:33019"/>
        <dbReference type="ChEBI" id="CHEBI:37575"/>
        <dbReference type="ChEBI" id="CHEBI:57841"/>
        <dbReference type="ChEBI" id="CHEBI:58296"/>
        <dbReference type="EC" id="2.5.1.3"/>
    </reaction>
</comment>
<dbReference type="NCBIfam" id="TIGR00693">
    <property type="entry name" value="thiE"/>
    <property type="match status" value="1"/>
</dbReference>
<dbReference type="SUPFAM" id="SSF51391">
    <property type="entry name" value="Thiamin phosphate synthase"/>
    <property type="match status" value="1"/>
</dbReference>
<evidence type="ECO:0000256" key="4">
    <source>
        <dbReference type="ARBA" id="ARBA00022842"/>
    </source>
</evidence>
<comment type="similarity">
    <text evidence="9 10">Belongs to the thiamine-phosphate synthase family.</text>
</comment>
<comment type="catalytic activity">
    <reaction evidence="7 9 10">
        <text>2-(2-carboxy-4-methylthiazol-5-yl)ethyl phosphate + 4-amino-2-methyl-5-(diphosphooxymethyl)pyrimidine + 2 H(+) = thiamine phosphate + CO2 + diphosphate</text>
        <dbReference type="Rhea" id="RHEA:47848"/>
        <dbReference type="ChEBI" id="CHEBI:15378"/>
        <dbReference type="ChEBI" id="CHEBI:16526"/>
        <dbReference type="ChEBI" id="CHEBI:33019"/>
        <dbReference type="ChEBI" id="CHEBI:37575"/>
        <dbReference type="ChEBI" id="CHEBI:57841"/>
        <dbReference type="ChEBI" id="CHEBI:62890"/>
        <dbReference type="EC" id="2.5.1.3"/>
    </reaction>
</comment>
<evidence type="ECO:0000259" key="12">
    <source>
        <dbReference type="Pfam" id="PF02581"/>
    </source>
</evidence>
<evidence type="ECO:0000256" key="8">
    <source>
        <dbReference type="ARBA" id="ARBA00047883"/>
    </source>
</evidence>
<evidence type="ECO:0000313" key="14">
    <source>
        <dbReference type="Proteomes" id="UP000050416"/>
    </source>
</evidence>
<dbReference type="GO" id="GO:0004789">
    <property type="term" value="F:thiamine-phosphate diphosphorylase activity"/>
    <property type="evidence" value="ECO:0007669"/>
    <property type="project" value="UniProtKB-UniRule"/>
</dbReference>
<evidence type="ECO:0000256" key="11">
    <source>
        <dbReference type="RuleBase" id="RU004253"/>
    </source>
</evidence>
<feature type="binding site" evidence="9">
    <location>
        <position position="75"/>
    </location>
    <ligand>
        <name>Mg(2+)</name>
        <dbReference type="ChEBI" id="CHEBI:18420"/>
    </ligand>
</feature>
<feature type="binding site" evidence="9">
    <location>
        <position position="113"/>
    </location>
    <ligand>
        <name>4-amino-2-methyl-5-(diphosphooxymethyl)pyrimidine</name>
        <dbReference type="ChEBI" id="CHEBI:57841"/>
    </ligand>
</feature>
<feature type="domain" description="Thiamine phosphate synthase/TenI" evidence="12">
    <location>
        <begin position="12"/>
        <end position="191"/>
    </location>
</feature>
<evidence type="ECO:0000313" key="13">
    <source>
        <dbReference type="EMBL" id="KPQ27492.1"/>
    </source>
</evidence>
<feature type="binding site" evidence="9">
    <location>
        <position position="94"/>
    </location>
    <ligand>
        <name>Mg(2+)</name>
        <dbReference type="ChEBI" id="CHEBI:18420"/>
    </ligand>
</feature>
<proteinExistence type="inferred from homology"/>
<dbReference type="HAMAP" id="MF_00097">
    <property type="entry name" value="TMP_synthase"/>
    <property type="match status" value="1"/>
</dbReference>
<dbReference type="EMBL" id="LJZQ01000027">
    <property type="protein sequence ID" value="KPQ27492.1"/>
    <property type="molecule type" value="Genomic_DNA"/>
</dbReference>
<keyword evidence="4 9" id="KW-0460">Magnesium</keyword>
<accession>A0A0P8CVK0</accession>
<evidence type="ECO:0000256" key="7">
    <source>
        <dbReference type="ARBA" id="ARBA00047851"/>
    </source>
</evidence>
<comment type="caution">
    <text evidence="13">The sequence shown here is derived from an EMBL/GenBank/DDBJ whole genome shotgun (WGS) entry which is preliminary data.</text>
</comment>
<dbReference type="CDD" id="cd00564">
    <property type="entry name" value="TMP_TenI"/>
    <property type="match status" value="1"/>
</dbReference>
<dbReference type="Pfam" id="PF02581">
    <property type="entry name" value="TMP-TENI"/>
    <property type="match status" value="1"/>
</dbReference>
<dbReference type="STRING" id="1305731.GCA_000934705_02459"/>
<dbReference type="PATRIC" id="fig|1305731.5.peg.1662"/>
<keyword evidence="3 9" id="KW-0479">Metal-binding</keyword>
<organism evidence="13 14">
    <name type="scientific">Marinobacter excellens HL-55</name>
    <dbReference type="NCBI Taxonomy" id="1305731"/>
    <lineage>
        <taxon>Bacteria</taxon>
        <taxon>Pseudomonadati</taxon>
        <taxon>Pseudomonadota</taxon>
        <taxon>Gammaproteobacteria</taxon>
        <taxon>Pseudomonadales</taxon>
        <taxon>Marinobacteraceae</taxon>
        <taxon>Marinobacter</taxon>
    </lineage>
</organism>
<dbReference type="AlphaFoldDB" id="A0A0P8CVK0"/>
<dbReference type="Gene3D" id="3.20.20.70">
    <property type="entry name" value="Aldolase class I"/>
    <property type="match status" value="1"/>
</dbReference>
<dbReference type="PANTHER" id="PTHR20857:SF15">
    <property type="entry name" value="THIAMINE-PHOSPHATE SYNTHASE"/>
    <property type="match status" value="1"/>
</dbReference>
<comment type="catalytic activity">
    <reaction evidence="8 9 10">
        <text>2-[(2R,5Z)-2-carboxy-4-methylthiazol-5(2H)-ylidene]ethyl phosphate + 4-amino-2-methyl-5-(diphosphooxymethyl)pyrimidine + 2 H(+) = thiamine phosphate + CO2 + diphosphate</text>
        <dbReference type="Rhea" id="RHEA:47844"/>
        <dbReference type="ChEBI" id="CHEBI:15378"/>
        <dbReference type="ChEBI" id="CHEBI:16526"/>
        <dbReference type="ChEBI" id="CHEBI:33019"/>
        <dbReference type="ChEBI" id="CHEBI:37575"/>
        <dbReference type="ChEBI" id="CHEBI:57841"/>
        <dbReference type="ChEBI" id="CHEBI:62899"/>
        <dbReference type="EC" id="2.5.1.3"/>
    </reaction>
</comment>
<feature type="binding site" evidence="9">
    <location>
        <begin position="42"/>
        <end position="46"/>
    </location>
    <ligand>
        <name>4-amino-2-methyl-5-(diphosphooxymethyl)pyrimidine</name>
        <dbReference type="ChEBI" id="CHEBI:57841"/>
    </ligand>
</feature>
<dbReference type="GO" id="GO:0005737">
    <property type="term" value="C:cytoplasm"/>
    <property type="evidence" value="ECO:0007669"/>
    <property type="project" value="TreeGrafter"/>
</dbReference>